<dbReference type="Pfam" id="PF04457">
    <property type="entry name" value="MJ1316"/>
    <property type="match status" value="1"/>
</dbReference>
<accession>Q0W7T3</accession>
<organism evidence="2 3">
    <name type="scientific">Methanocella arvoryzae (strain DSM 22066 / NBRC 105507 / MRE50)</name>
    <dbReference type="NCBI Taxonomy" id="351160"/>
    <lineage>
        <taxon>Archaea</taxon>
        <taxon>Methanobacteriati</taxon>
        <taxon>Methanobacteriota</taxon>
        <taxon>Stenosarchaea group</taxon>
        <taxon>Methanomicrobia</taxon>
        <taxon>Methanocellales</taxon>
        <taxon>Methanocellaceae</taxon>
        <taxon>Methanocella</taxon>
    </lineage>
</organism>
<dbReference type="InterPro" id="IPR040459">
    <property type="entry name" value="MJ1316"/>
</dbReference>
<dbReference type="Proteomes" id="UP000000663">
    <property type="component" value="Chromosome"/>
</dbReference>
<dbReference type="eggNOG" id="arCOG01302">
    <property type="taxonomic scope" value="Archaea"/>
</dbReference>
<reference evidence="2 3" key="1">
    <citation type="journal article" date="2006" name="Science">
        <title>Genome of rice cluster I archaea -- the key methane producers in the rice rhizosphere.</title>
        <authorList>
            <person name="Erkel C."/>
            <person name="Kube M."/>
            <person name="Reinhardt R."/>
            <person name="Liesack W."/>
        </authorList>
    </citation>
    <scope>NUCLEOTIDE SEQUENCE [LARGE SCALE GENOMIC DNA]</scope>
    <source>
        <strain evidence="3">DSM 22066 / NBRC 105507 / MRE50</strain>
    </source>
</reference>
<dbReference type="RefSeq" id="WP_012036934.1">
    <property type="nucleotide sequence ID" value="NC_009464.1"/>
</dbReference>
<feature type="domain" description="MJ1316 RNA cyclic group end recognition" evidence="1">
    <location>
        <begin position="6"/>
        <end position="79"/>
    </location>
</feature>
<name>Q0W7T3_METAR</name>
<dbReference type="KEGG" id="rci:RCIX47"/>
<dbReference type="AlphaFoldDB" id="Q0W7T3"/>
<keyword evidence="3" id="KW-1185">Reference proteome</keyword>
<evidence type="ECO:0000259" key="1">
    <source>
        <dbReference type="Pfam" id="PF04457"/>
    </source>
</evidence>
<dbReference type="GeneID" id="5144803"/>
<protein>
    <recommendedName>
        <fullName evidence="1">MJ1316 RNA cyclic group end recognition domain-containing protein</fullName>
    </recommendedName>
</protein>
<evidence type="ECO:0000313" key="3">
    <source>
        <dbReference type="Proteomes" id="UP000000663"/>
    </source>
</evidence>
<evidence type="ECO:0000313" key="2">
    <source>
        <dbReference type="EMBL" id="CAJ35560.1"/>
    </source>
</evidence>
<sequence length="88" mass="10095">MMHVSPRDVLNRLKWKAGESLSDATIYYVSRGSPGDSATVNGDEIKEIGAFGLELESGAVIPYHRIYRIDYRGGIIFDRLWYRHTLRH</sequence>
<proteinExistence type="predicted"/>
<dbReference type="EMBL" id="AM114193">
    <property type="protein sequence ID" value="CAJ35560.1"/>
    <property type="molecule type" value="Genomic_DNA"/>
</dbReference>
<dbReference type="STRING" id="351160.RCIX47"/>
<gene>
    <name evidence="2" type="ORF">RCIX47</name>
</gene>